<dbReference type="PROSITE" id="PS50003">
    <property type="entry name" value="PH_DOMAIN"/>
    <property type="match status" value="1"/>
</dbReference>
<comment type="caution">
    <text evidence="5">The sequence shown here is derived from an EMBL/GenBank/DDBJ whole genome shotgun (WGS) entry which is preliminary data.</text>
</comment>
<dbReference type="SMART" id="SM00325">
    <property type="entry name" value="RhoGEF"/>
    <property type="match status" value="1"/>
</dbReference>
<protein>
    <submittedName>
        <fullName evidence="5">Rho guanine nucleotide exchange factor, putative</fullName>
    </submittedName>
</protein>
<feature type="region of interest" description="Disordered" evidence="2">
    <location>
        <begin position="490"/>
        <end position="523"/>
    </location>
</feature>
<evidence type="ECO:0000256" key="1">
    <source>
        <dbReference type="SAM" id="Coils"/>
    </source>
</evidence>
<dbReference type="GO" id="GO:0005085">
    <property type="term" value="F:guanyl-nucleotide exchange factor activity"/>
    <property type="evidence" value="ECO:0007669"/>
    <property type="project" value="InterPro"/>
</dbReference>
<dbReference type="SUPFAM" id="SSF50729">
    <property type="entry name" value="PH domain-like"/>
    <property type="match status" value="2"/>
</dbReference>
<accession>A0A2R5GXJ8</accession>
<gene>
    <name evidence="5" type="ORF">FCC1311_096462</name>
</gene>
<feature type="region of interest" description="Disordered" evidence="2">
    <location>
        <begin position="623"/>
        <end position="651"/>
    </location>
</feature>
<evidence type="ECO:0000259" key="3">
    <source>
        <dbReference type="PROSITE" id="PS50003"/>
    </source>
</evidence>
<dbReference type="PROSITE" id="PS50010">
    <property type="entry name" value="DH_2"/>
    <property type="match status" value="2"/>
</dbReference>
<evidence type="ECO:0000259" key="4">
    <source>
        <dbReference type="PROSITE" id="PS50010"/>
    </source>
</evidence>
<proteinExistence type="predicted"/>
<keyword evidence="6" id="KW-1185">Reference proteome</keyword>
<dbReference type="OrthoDB" id="660555at2759"/>
<dbReference type="InterPro" id="IPR001849">
    <property type="entry name" value="PH_domain"/>
</dbReference>
<keyword evidence="1" id="KW-0175">Coiled coil</keyword>
<dbReference type="SUPFAM" id="SSF48065">
    <property type="entry name" value="DBL homology domain (DH-domain)"/>
    <property type="match status" value="2"/>
</dbReference>
<dbReference type="Gene3D" id="2.30.29.30">
    <property type="entry name" value="Pleckstrin-homology domain (PH domain)/Phosphotyrosine-binding domain (PTB)"/>
    <property type="match status" value="2"/>
</dbReference>
<feature type="compositionally biased region" description="Basic and acidic residues" evidence="2">
    <location>
        <begin position="1"/>
        <end position="42"/>
    </location>
</feature>
<evidence type="ECO:0000313" key="5">
    <source>
        <dbReference type="EMBL" id="GBG33423.1"/>
    </source>
</evidence>
<dbReference type="InterPro" id="IPR035899">
    <property type="entry name" value="DBL_dom_sf"/>
</dbReference>
<feature type="coiled-coil region" evidence="1">
    <location>
        <begin position="844"/>
        <end position="878"/>
    </location>
</feature>
<dbReference type="Proteomes" id="UP000241890">
    <property type="component" value="Unassembled WGS sequence"/>
</dbReference>
<evidence type="ECO:0000313" key="6">
    <source>
        <dbReference type="Proteomes" id="UP000241890"/>
    </source>
</evidence>
<dbReference type="PANTHER" id="PTHR12673">
    <property type="entry name" value="FACIOGENITAL DYSPLASIA PROTEIN"/>
    <property type="match status" value="1"/>
</dbReference>
<reference evidence="5 6" key="1">
    <citation type="submission" date="2017-12" db="EMBL/GenBank/DDBJ databases">
        <title>Sequencing, de novo assembly and annotation of complete genome of a new Thraustochytrid species, strain FCC1311.</title>
        <authorList>
            <person name="Sedici K."/>
            <person name="Godart F."/>
            <person name="Aiese Cigliano R."/>
            <person name="Sanseverino W."/>
            <person name="Barakat M."/>
            <person name="Ortet P."/>
            <person name="Marechal E."/>
            <person name="Cagnac O."/>
            <person name="Amato A."/>
        </authorList>
    </citation>
    <scope>NUCLEOTIDE SEQUENCE [LARGE SCALE GENOMIC DNA]</scope>
</reference>
<feature type="domain" description="PH" evidence="3">
    <location>
        <begin position="374"/>
        <end position="477"/>
    </location>
</feature>
<dbReference type="InterPro" id="IPR011993">
    <property type="entry name" value="PH-like_dom_sf"/>
</dbReference>
<feature type="compositionally biased region" description="Acidic residues" evidence="2">
    <location>
        <begin position="82"/>
        <end position="99"/>
    </location>
</feature>
<evidence type="ECO:0000256" key="2">
    <source>
        <dbReference type="SAM" id="MobiDB-lite"/>
    </source>
</evidence>
<dbReference type="Gene3D" id="1.20.900.10">
    <property type="entry name" value="Dbl homology (DH) domain"/>
    <property type="match status" value="2"/>
</dbReference>
<dbReference type="InterPro" id="IPR000219">
    <property type="entry name" value="DH_dom"/>
</dbReference>
<dbReference type="SMART" id="SM00233">
    <property type="entry name" value="PH"/>
    <property type="match status" value="2"/>
</dbReference>
<dbReference type="AlphaFoldDB" id="A0A2R5GXJ8"/>
<feature type="region of interest" description="Disordered" evidence="2">
    <location>
        <begin position="572"/>
        <end position="594"/>
    </location>
</feature>
<feature type="region of interest" description="Disordered" evidence="2">
    <location>
        <begin position="1"/>
        <end position="110"/>
    </location>
</feature>
<dbReference type="GO" id="GO:0005737">
    <property type="term" value="C:cytoplasm"/>
    <property type="evidence" value="ECO:0007669"/>
    <property type="project" value="TreeGrafter"/>
</dbReference>
<dbReference type="InterPro" id="IPR051092">
    <property type="entry name" value="FYVE_RhoGEF_PH"/>
</dbReference>
<feature type="compositionally biased region" description="Basic and acidic residues" evidence="2">
    <location>
        <begin position="490"/>
        <end position="502"/>
    </location>
</feature>
<dbReference type="InParanoid" id="A0A2R5GXJ8"/>
<name>A0A2R5GXJ8_9STRA</name>
<organism evidence="5 6">
    <name type="scientific">Hondaea fermentalgiana</name>
    <dbReference type="NCBI Taxonomy" id="2315210"/>
    <lineage>
        <taxon>Eukaryota</taxon>
        <taxon>Sar</taxon>
        <taxon>Stramenopiles</taxon>
        <taxon>Bigyra</taxon>
        <taxon>Labyrinthulomycetes</taxon>
        <taxon>Thraustochytrida</taxon>
        <taxon>Thraustochytriidae</taxon>
        <taxon>Hondaea</taxon>
    </lineage>
</organism>
<dbReference type="Pfam" id="PF00621">
    <property type="entry name" value="RhoGEF"/>
    <property type="match status" value="2"/>
</dbReference>
<dbReference type="EMBL" id="BEYU01000154">
    <property type="protein sequence ID" value="GBG33423.1"/>
    <property type="molecule type" value="Genomic_DNA"/>
</dbReference>
<feature type="domain" description="DH" evidence="4">
    <location>
        <begin position="132"/>
        <end position="341"/>
    </location>
</feature>
<sequence>MMAAEMDRAQQDQQKADSEGPQGQEHEQEQEPEPWHPSEKAEQGSQALQLSREEQPEENDGVKPPPSKEDEEWMQAAFEGMGVEDDRDAGTRDEDDGEMTTDLPPSSSTLPFDEIADTFAEYENVPTVDAAHLDRLIEELVTSEARYVEFLESLLEVYMSPIEEMDELWKREVMNRREVAATFSYIGQIRILGAELLAHLQRRLARVQSDSDESATKIKMAKEACSAVTRFASLFKLYARYAATFYRSTQALVELQAQEPGFASFLRARQPAARGQSIDALLIMPVQRLPRFQLFLKQVIGALETYGADADEHKHIAQAALETATRTLDCVENAIQYVDNSVQDEKDYGVLVDLQARLAADQLDVVSGFADGRRLLKQGELTKASKEGSKMEKLHFVLLTDILFYAESRNRDGKLRLRRELPRGSFSAHAAEADREEDYGYEGKRLYIDTASKRLDLFALSKHERDTWLEALQDMAQEPKSYEQVLEHAKQAAKDAKARERTANPSRTDSVEDLGALERHNDYEVTSTAAAQYARDLEAEAFPQSEAIQVDHTHAEAVSDSAEAAQNIGTDAPASLDENIDSDDYGDHDQTGADTESLPAEIDVEIADDAALATAALNSATRNKAAPPSVWDSPLHETESPRATSARDSIRRGPTALTEALIEGEQTYADELSVLLRVFVQPMLDISVGGHLKYEYDRAAMRKARSLLAGANVQVCLHSLVQLELLQQGIVDLFRNEWQDFIKQAQTSPSRAPPAVQIPEFVPEVFETIIALLALYSSYIERHEALMETLQLPTMEDLRRSLERHEACKGKPMHVFLSAPVARPLYYRQLVDEFVQASKDFQSSEAIQARLEQCKTALQEVEARVNVASSRHQNTEDLLRVERSLTPTRSGILNRAIRSASSRKLNSTARALQSLGTSKKSPEIVKTSRRLLLEADMVKVCSRRPKRRHFWLFNDMFMYGIPVSSDVKTYHFREAIPISNCFAVAARDRIEISRAPEAHQARVGSAVLSSFESLLENEESSLEQLATARSGSEASPYFDLDVNAFQIRSTVKSFVIIAPSVAEKHRWAVPWVKSA</sequence>
<dbReference type="PANTHER" id="PTHR12673:SF159">
    <property type="entry name" value="LD03170P"/>
    <property type="match status" value="1"/>
</dbReference>
<feature type="domain" description="DH" evidence="4">
    <location>
        <begin position="661"/>
        <end position="868"/>
    </location>
</feature>